<dbReference type="Pfam" id="PF01558">
    <property type="entry name" value="POR"/>
    <property type="match status" value="1"/>
</dbReference>
<dbReference type="NCBIfam" id="NF009589">
    <property type="entry name" value="PRK13030.1"/>
    <property type="match status" value="1"/>
</dbReference>
<dbReference type="InterPro" id="IPR046667">
    <property type="entry name" value="DUF6537"/>
</dbReference>
<dbReference type="SUPFAM" id="SSF52518">
    <property type="entry name" value="Thiamin diphosphate-binding fold (THDP-binding)"/>
    <property type="match status" value="2"/>
</dbReference>
<reference evidence="4" key="1">
    <citation type="submission" date="2016-11" db="EMBL/GenBank/DDBJ databases">
        <authorList>
            <person name="Varghese N."/>
            <person name="Submissions S."/>
        </authorList>
    </citation>
    <scope>NUCLEOTIDE SEQUENCE [LARGE SCALE GENOMIC DNA]</scope>
    <source>
        <strain evidence="4">DSM 28223</strain>
    </source>
</reference>
<dbReference type="PANTHER" id="PTHR48084">
    <property type="entry name" value="2-OXOGLUTARATE OXIDOREDUCTASE SUBUNIT KORB-RELATED"/>
    <property type="match status" value="1"/>
</dbReference>
<dbReference type="Gene3D" id="3.40.920.10">
    <property type="entry name" value="Pyruvate-ferredoxin oxidoreductase, PFOR, domain III"/>
    <property type="match status" value="1"/>
</dbReference>
<dbReference type="Gene3D" id="3.40.50.970">
    <property type="match status" value="1"/>
</dbReference>
<evidence type="ECO:0000313" key="3">
    <source>
        <dbReference type="EMBL" id="SHG37680.1"/>
    </source>
</evidence>
<dbReference type="Pfam" id="PF20169">
    <property type="entry name" value="DUF6537"/>
    <property type="match status" value="1"/>
</dbReference>
<keyword evidence="3" id="KW-0670">Pyruvate</keyword>
<dbReference type="SUPFAM" id="SSF53323">
    <property type="entry name" value="Pyruvate-ferredoxin oxidoreductase, PFOR, domain III"/>
    <property type="match status" value="1"/>
</dbReference>
<accession>A0A1M5JBR7</accession>
<dbReference type="Proteomes" id="UP000184211">
    <property type="component" value="Unassembled WGS sequence"/>
</dbReference>
<keyword evidence="1" id="KW-0560">Oxidoreductase</keyword>
<dbReference type="STRING" id="870908.SAMN04488044_0599"/>
<dbReference type="InterPro" id="IPR029061">
    <property type="entry name" value="THDP-binding"/>
</dbReference>
<evidence type="ECO:0000313" key="4">
    <source>
        <dbReference type="Proteomes" id="UP000184211"/>
    </source>
</evidence>
<dbReference type="InterPro" id="IPR002869">
    <property type="entry name" value="Pyrv_flavodox_OxRed_cen"/>
</dbReference>
<sequence>MVSSRKEGRGKMSIQKVSLSDKFDLSKDQVLLNGTQALVRLMLTQKARDEGAGLNTAGYVSGYRGSPMGAVDSVMTRAKKHLEPANITFHSGLNEDLAATALWGTQQAEMRGEGKYDGVFGLWYGKGPGVDRTGDVMRHANMAGTSKHGGVLMALGDDHTGESSTVLHQSEWALVDAYMPVVSPAGVQEVIDYGLYGLALSRFAGVWVGLKTMKDTIEATSVIDGRVDRVKLMTPEFQMPPGGLNIRTPDTPHDQEVRMIDFKRYAAEAFSHVNKMDKRMWGKPGAKIGFAAAGKNWLDLTHALDLLNIDEAEAERLGITTYKIGQTFPLDMQGFHDWAEDLDLIVIVEEKRKLIEVQVKEAIFDDRQGRRVYGWYKGGAGSMHRDELFPTRGALDPIMIAEKIGDILIEEGRGTDGIKAGLSALMEAKKADNAEDLANRVPHYCSGCPHNTSTRVPDGSRGGAGIGCHYMVQWMDRNSVGFTQMGGEGVNWVGEAPFSKREHIFQNLGDGTYTHSGSLAIRAALTAGTNITYKILYNDAVAMTGGQPIDGGIDAPQIARELQAMGVKNIALVYDEKEDIDLKAFPSGLMVHERAEFMDVQDKMKTIKGVSAILYVQTCANEKRRRRKRGAFPDPDKRVFINTDVCEGCGDCGVQSNCVSIVPVETELGRKRGIDQSSCNKDFSCLSGFCPSFVTLSGAKIRKEASANLDLPDMPEPEIKPINGTHNVVMTGVGGTGIVTIGAVLAQAAQIDGKAAGMMEMAGLAQKGGAVHIHCRIAETPDDISAIRVATGECDALIGGDLVVSAGAKTLGLTTMGRTGAVVNSHEIITGEFTRNTEFKIPGDRLSLQLQARLQDGLLLFDASELARVTMGDSIYSNMMIFGASWQLGQIPVSQDAIFHAITLNGAKVEENQRAFELGRWAALYPEKAQEMLAPSVVSLPKSLEDKIAFRADQLVKFQGKSLAKKYRALVDPIADVRLKEAVAKGYFKLLAYKDEYEVARMHLETREKAAAQFTGDFKMNFHLAPPMLSKEGPGGRPMKREFGEGMLRWFKLLSKLKKLRGTPLDVFGYTAERKMERALIAQYEADMADILPKQGETAHDAAVALAELPLQIRGYGPVKAANEAKFAKRREELLAALRQLAPTLEAAE</sequence>
<evidence type="ECO:0000259" key="2">
    <source>
        <dbReference type="PROSITE" id="PS51379"/>
    </source>
</evidence>
<dbReference type="EMBL" id="FQWM01000001">
    <property type="protein sequence ID" value="SHG37680.1"/>
    <property type="molecule type" value="Genomic_DNA"/>
</dbReference>
<dbReference type="InterPro" id="IPR002880">
    <property type="entry name" value="Pyrv_Fd/Flavodoxin_OxRdtase_N"/>
</dbReference>
<protein>
    <submittedName>
        <fullName evidence="3">Indolepyruvate ferredoxin oxidoreductase</fullName>
    </submittedName>
</protein>
<dbReference type="CDD" id="cd07034">
    <property type="entry name" value="TPP_PYR_PFOR_IOR-alpha_like"/>
    <property type="match status" value="1"/>
</dbReference>
<dbReference type="AlphaFoldDB" id="A0A1M5JBR7"/>
<dbReference type="NCBIfam" id="NF009588">
    <property type="entry name" value="PRK13029.1"/>
    <property type="match status" value="1"/>
</dbReference>
<dbReference type="GO" id="GO:0016903">
    <property type="term" value="F:oxidoreductase activity, acting on the aldehyde or oxo group of donors"/>
    <property type="evidence" value="ECO:0007669"/>
    <property type="project" value="InterPro"/>
</dbReference>
<dbReference type="PANTHER" id="PTHR48084:SF3">
    <property type="entry name" value="SUBUNIT OF PYRUVATE:FLAVODOXIN OXIDOREDUCTASE"/>
    <property type="match status" value="1"/>
</dbReference>
<dbReference type="InterPro" id="IPR017896">
    <property type="entry name" value="4Fe4S_Fe-S-bd"/>
</dbReference>
<gene>
    <name evidence="3" type="ORF">SAMN04488044_0599</name>
</gene>
<keyword evidence="4" id="KW-1185">Reference proteome</keyword>
<organism evidence="3 4">
    <name type="scientific">Cognatishimia maritima</name>
    <dbReference type="NCBI Taxonomy" id="870908"/>
    <lineage>
        <taxon>Bacteria</taxon>
        <taxon>Pseudomonadati</taxon>
        <taxon>Pseudomonadota</taxon>
        <taxon>Alphaproteobacteria</taxon>
        <taxon>Rhodobacterales</taxon>
        <taxon>Paracoccaceae</taxon>
        <taxon>Cognatishimia</taxon>
    </lineage>
</organism>
<dbReference type="InterPro" id="IPR051457">
    <property type="entry name" value="2-oxoacid:Fd_oxidoreductase"/>
</dbReference>
<dbReference type="PROSITE" id="PS51379">
    <property type="entry name" value="4FE4S_FER_2"/>
    <property type="match status" value="1"/>
</dbReference>
<evidence type="ECO:0000256" key="1">
    <source>
        <dbReference type="ARBA" id="ARBA00023002"/>
    </source>
</evidence>
<name>A0A1M5JBR7_9RHOB</name>
<dbReference type="InterPro" id="IPR019752">
    <property type="entry name" value="Pyrv/ketoisovalerate_OxRed_cat"/>
</dbReference>
<proteinExistence type="predicted"/>
<feature type="domain" description="4Fe-4S ferredoxin-type" evidence="2">
    <location>
        <begin position="637"/>
        <end position="667"/>
    </location>
</feature>